<evidence type="ECO:0000256" key="1">
    <source>
        <dbReference type="SAM" id="Coils"/>
    </source>
</evidence>
<sequence>MPVDRLKDLRSRQEQNGADEASCSGSAAIHVKIERLRKLNNQLEDAQMKHLATNDKKAGKIIEKTIGDIAREGQITRNLIVAFGNETQKLEASGSINASEKSMRKNVFENLVHKLEEVTKGSWDMQKSHEVSVTKQVEKRLRVRFSDQNGKSTMSDEELHRVAKQLVDSGAEEQVFLLAQDELDKATRTRDAVRELEREMRELYTIFCDLNTLIVEQSEGLQAAQDNVVRAHENVVVGQQNLASARKMQKKCCDVM</sequence>
<name>A0A0S4JI44_BODSA</name>
<proteinExistence type="predicted"/>
<feature type="region of interest" description="Disordered" evidence="2">
    <location>
        <begin position="1"/>
        <end position="23"/>
    </location>
</feature>
<dbReference type="GO" id="GO:0016020">
    <property type="term" value="C:membrane"/>
    <property type="evidence" value="ECO:0007669"/>
    <property type="project" value="InterPro"/>
</dbReference>
<accession>A0A0S4JI44</accession>
<feature type="compositionally biased region" description="Basic and acidic residues" evidence="2">
    <location>
        <begin position="1"/>
        <end position="13"/>
    </location>
</feature>
<keyword evidence="4" id="KW-1185">Reference proteome</keyword>
<dbReference type="EMBL" id="CYKH01001615">
    <property type="protein sequence ID" value="CUG88082.1"/>
    <property type="molecule type" value="Genomic_DNA"/>
</dbReference>
<dbReference type="Gene3D" id="1.20.5.110">
    <property type="match status" value="1"/>
</dbReference>
<protein>
    <submittedName>
        <fullName evidence="3">SNARE protein, putative</fullName>
    </submittedName>
</protein>
<dbReference type="Proteomes" id="UP000051952">
    <property type="component" value="Unassembled WGS sequence"/>
</dbReference>
<keyword evidence="1" id="KW-0175">Coiled coil</keyword>
<evidence type="ECO:0000313" key="3">
    <source>
        <dbReference type="EMBL" id="CUG88082.1"/>
    </source>
</evidence>
<dbReference type="Gene3D" id="1.20.58.70">
    <property type="match status" value="1"/>
</dbReference>
<dbReference type="SUPFAM" id="SSF47661">
    <property type="entry name" value="t-snare proteins"/>
    <property type="match status" value="1"/>
</dbReference>
<organism evidence="3 4">
    <name type="scientific">Bodo saltans</name>
    <name type="common">Flagellated protozoan</name>
    <dbReference type="NCBI Taxonomy" id="75058"/>
    <lineage>
        <taxon>Eukaryota</taxon>
        <taxon>Discoba</taxon>
        <taxon>Euglenozoa</taxon>
        <taxon>Kinetoplastea</taxon>
        <taxon>Metakinetoplastina</taxon>
        <taxon>Eubodonida</taxon>
        <taxon>Bodonidae</taxon>
        <taxon>Bodo</taxon>
    </lineage>
</organism>
<dbReference type="GO" id="GO:0016192">
    <property type="term" value="P:vesicle-mediated transport"/>
    <property type="evidence" value="ECO:0007669"/>
    <property type="project" value="InterPro"/>
</dbReference>
<dbReference type="OrthoDB" id="10255013at2759"/>
<feature type="coiled-coil region" evidence="1">
    <location>
        <begin position="29"/>
        <end position="56"/>
    </location>
</feature>
<dbReference type="OMA" id="HNIAMFM"/>
<dbReference type="InterPro" id="IPR010989">
    <property type="entry name" value="SNARE"/>
</dbReference>
<dbReference type="VEuPathDB" id="TriTrypDB:BSAL_13605"/>
<evidence type="ECO:0000313" key="4">
    <source>
        <dbReference type="Proteomes" id="UP000051952"/>
    </source>
</evidence>
<gene>
    <name evidence="3" type="ORF">BSAL_13605</name>
</gene>
<evidence type="ECO:0000256" key="2">
    <source>
        <dbReference type="SAM" id="MobiDB-lite"/>
    </source>
</evidence>
<dbReference type="AlphaFoldDB" id="A0A0S4JI44"/>
<reference evidence="4" key="1">
    <citation type="submission" date="2015-09" db="EMBL/GenBank/DDBJ databases">
        <authorList>
            <consortium name="Pathogen Informatics"/>
        </authorList>
    </citation>
    <scope>NUCLEOTIDE SEQUENCE [LARGE SCALE GENOMIC DNA]</scope>
    <source>
        <strain evidence="4">Lake Konstanz</strain>
    </source>
</reference>